<dbReference type="EMBL" id="HBFB01019743">
    <property type="protein sequence ID" value="CAD8683204.1"/>
    <property type="molecule type" value="Transcribed_RNA"/>
</dbReference>
<sequence>MDIFEYSEVNYPSRTVQQDEEEAAVSTAPANLDLPVTLWNAQLRAKLFPDGIVVGAVVVATTRASCALLNHAFPGKQVLGSLVLPEVPMRGLTLPHSLRNRTCTIYVVPGPSPALLVACQYDVAAERAHAVCTALLGEVCPEQVVVVGSLRAEAYRGAGDASQEALVFRLATAQQPSSSQPAGPHPVPTLPTGNVVGGLPAAILSYCQVRGMSGQLVVDVEMVPSLCAESVAPLASATAAVLSRAAATHPQPGGAHPAHAGCAAACSAVAAALTAPETLAAARRDVEAVTAAQTGALGAVYA</sequence>
<accession>A0A7S0RPI1</accession>
<organism evidence="1">
    <name type="scientific">Chlamydomonas leiostraca</name>
    <dbReference type="NCBI Taxonomy" id="1034604"/>
    <lineage>
        <taxon>Eukaryota</taxon>
        <taxon>Viridiplantae</taxon>
        <taxon>Chlorophyta</taxon>
        <taxon>core chlorophytes</taxon>
        <taxon>Chlorophyceae</taxon>
        <taxon>CS clade</taxon>
        <taxon>Chlamydomonadales</taxon>
        <taxon>Chlamydomonadaceae</taxon>
        <taxon>Chlamydomonas</taxon>
    </lineage>
</organism>
<gene>
    <name evidence="1" type="ORF">CLEI1391_LOCUS11098</name>
</gene>
<dbReference type="AlphaFoldDB" id="A0A7S0RPI1"/>
<proteinExistence type="predicted"/>
<evidence type="ECO:0000313" key="1">
    <source>
        <dbReference type="EMBL" id="CAD8683204.1"/>
    </source>
</evidence>
<evidence type="ECO:0008006" key="2">
    <source>
        <dbReference type="Google" id="ProtNLM"/>
    </source>
</evidence>
<reference evidence="1" key="1">
    <citation type="submission" date="2021-01" db="EMBL/GenBank/DDBJ databases">
        <authorList>
            <person name="Corre E."/>
            <person name="Pelletier E."/>
            <person name="Niang G."/>
            <person name="Scheremetjew M."/>
            <person name="Finn R."/>
            <person name="Kale V."/>
            <person name="Holt S."/>
            <person name="Cochrane G."/>
            <person name="Meng A."/>
            <person name="Brown T."/>
            <person name="Cohen L."/>
        </authorList>
    </citation>
    <scope>NUCLEOTIDE SEQUENCE</scope>
    <source>
        <strain evidence="1">SAG 11-49</strain>
    </source>
</reference>
<name>A0A7S0RPI1_9CHLO</name>
<dbReference type="PANTHER" id="PTHR37227:SF2">
    <property type="entry name" value="OS01G0219000 PROTEIN"/>
    <property type="match status" value="1"/>
</dbReference>
<dbReference type="PANTHER" id="PTHR37227">
    <property type="entry name" value="OS01G0219000 PROTEIN"/>
    <property type="match status" value="1"/>
</dbReference>
<protein>
    <recommendedName>
        <fullName evidence="2">Proteasome assembly chaperone 1</fullName>
    </recommendedName>
</protein>